<dbReference type="InterPro" id="IPR036291">
    <property type="entry name" value="NAD(P)-bd_dom_sf"/>
</dbReference>
<dbReference type="AlphaFoldDB" id="A0A3G9G0W0"/>
<name>A0A3G9G0W0_9CAUL</name>
<dbReference type="Gene3D" id="3.40.50.720">
    <property type="entry name" value="NAD(P)-binding Rossmann-like Domain"/>
    <property type="match status" value="1"/>
</dbReference>
<gene>
    <name evidence="3" type="ORF">EM6_1556</name>
</gene>
<organism evidence="3 4">
    <name type="scientific">Asticcacaulis excentricus</name>
    <dbReference type="NCBI Taxonomy" id="78587"/>
    <lineage>
        <taxon>Bacteria</taxon>
        <taxon>Pseudomonadati</taxon>
        <taxon>Pseudomonadota</taxon>
        <taxon>Alphaproteobacteria</taxon>
        <taxon>Caulobacterales</taxon>
        <taxon>Caulobacteraceae</taxon>
        <taxon>Asticcacaulis</taxon>
    </lineage>
</organism>
<evidence type="ECO:0000259" key="2">
    <source>
        <dbReference type="Pfam" id="PF02719"/>
    </source>
</evidence>
<evidence type="ECO:0000313" key="3">
    <source>
        <dbReference type="EMBL" id="BBF80962.1"/>
    </source>
</evidence>
<reference evidence="4" key="2">
    <citation type="journal article" date="2017" name="Plant Physiol. Biochem.">
        <title>Differential oxidative and antioxidative response of duckweed Lemna minor toward plant growth promoting/inhibiting bacteria.</title>
        <authorList>
            <person name="Ishizawa H."/>
            <person name="Kuroda M."/>
            <person name="Morikawa M."/>
            <person name="Ike M."/>
        </authorList>
    </citation>
    <scope>NUCLEOTIDE SEQUENCE [LARGE SCALE GENOMIC DNA]</scope>
    <source>
        <strain evidence="4">M6</strain>
    </source>
</reference>
<dbReference type="Pfam" id="PF02719">
    <property type="entry name" value="Polysacc_synt_2"/>
    <property type="match status" value="1"/>
</dbReference>
<dbReference type="OrthoDB" id="9803111at2"/>
<dbReference type="InterPro" id="IPR003869">
    <property type="entry name" value="Polysac_CapD-like"/>
</dbReference>
<dbReference type="EC" id="4.2.1.-" evidence="3"/>
<sequence length="348" mass="38627">MSDLLREFAPVGDPVQGKVVLITGGTGSFGRKLVETLLSRYDPRKVIIFSRDELKQYEMRQALEERYDADKLSKLRFFLGDVRDRQRLELAFRGVDVVVHAAALKQVPAAEYNPSECIATNVNGAENVVWACLQQRVQRVVALSTDKACSPINLYGATKLASDKIFVAANNLSGDIGTRFCVVRYGNVVGSRGSVVPYFNRLLAQGATELPITDVRMTRFWISLHQGVDFVLSCLETTRGGEIFVPKIPATTVCDLATAMAPQASHKVIGIRPGEKLHEIMISADDSRSTWELPDRYFIEPEFVEYARQPATTTGAVRVDEGFAYSSDINPERLDVEGIRDLMKAYLA</sequence>
<dbReference type="PANTHER" id="PTHR43318">
    <property type="entry name" value="UDP-N-ACETYLGLUCOSAMINE 4,6-DEHYDRATASE"/>
    <property type="match status" value="1"/>
</dbReference>
<dbReference type="EMBL" id="AP018827">
    <property type="protein sequence ID" value="BBF80962.1"/>
    <property type="molecule type" value="Genomic_DNA"/>
</dbReference>
<comment type="similarity">
    <text evidence="1">Belongs to the polysaccharide synthase family.</text>
</comment>
<dbReference type="InterPro" id="IPR051203">
    <property type="entry name" value="Polysaccharide_Synthase-Rel"/>
</dbReference>
<reference evidence="4" key="1">
    <citation type="journal article" date="2017" name="Biotechnol. Biofuels">
        <title>Evaluation of environmental bacterial communities as a factor affecting the growth of duckweed Lemna minor.</title>
        <authorList>
            <person name="Ishizawa H."/>
            <person name="Kuroda M."/>
            <person name="Morikawa M."/>
            <person name="Ike M."/>
        </authorList>
    </citation>
    <scope>NUCLEOTIDE SEQUENCE [LARGE SCALE GENOMIC DNA]</scope>
    <source>
        <strain evidence="4">M6</strain>
    </source>
</reference>
<dbReference type="GO" id="GO:0016829">
    <property type="term" value="F:lyase activity"/>
    <property type="evidence" value="ECO:0007669"/>
    <property type="project" value="UniProtKB-KW"/>
</dbReference>
<dbReference type="Proteomes" id="UP000278756">
    <property type="component" value="Chromosome 1"/>
</dbReference>
<dbReference type="PANTHER" id="PTHR43318:SF2">
    <property type="entry name" value="UDP-N-ACETYLGLUCOSAMINE 4,6-DEHYDRATASE (INVERTING)"/>
    <property type="match status" value="1"/>
</dbReference>
<proteinExistence type="inferred from homology"/>
<dbReference type="CDD" id="cd05237">
    <property type="entry name" value="UDP_invert_4-6DH_SDR_e"/>
    <property type="match status" value="1"/>
</dbReference>
<accession>A0A3G9G0W0</accession>
<evidence type="ECO:0000256" key="1">
    <source>
        <dbReference type="ARBA" id="ARBA00007430"/>
    </source>
</evidence>
<protein>
    <submittedName>
        <fullName evidence="3">UDP-N-acetylglucosamine 4,6-dehydratase</fullName>
        <ecNumber evidence="3">4.2.1.-</ecNumber>
    </submittedName>
</protein>
<evidence type="ECO:0000313" key="4">
    <source>
        <dbReference type="Proteomes" id="UP000278756"/>
    </source>
</evidence>
<feature type="domain" description="Polysaccharide biosynthesis protein CapD-like" evidence="2">
    <location>
        <begin position="20"/>
        <end position="299"/>
    </location>
</feature>
<dbReference type="SUPFAM" id="SSF51735">
    <property type="entry name" value="NAD(P)-binding Rossmann-fold domains"/>
    <property type="match status" value="1"/>
</dbReference>
<dbReference type="RefSeq" id="WP_126421683.1">
    <property type="nucleotide sequence ID" value="NZ_AP018827.1"/>
</dbReference>
<dbReference type="NCBIfam" id="TIGR03589">
    <property type="entry name" value="PseB"/>
    <property type="match status" value="1"/>
</dbReference>
<dbReference type="InterPro" id="IPR020025">
    <property type="entry name" value="PseB"/>
</dbReference>
<keyword evidence="3" id="KW-0456">Lyase</keyword>